<comment type="caution">
    <text evidence="3">The sequence shown here is derived from an EMBL/GenBank/DDBJ whole genome shotgun (WGS) entry which is preliminary data.</text>
</comment>
<evidence type="ECO:0000256" key="2">
    <source>
        <dbReference type="SAM" id="SignalP"/>
    </source>
</evidence>
<name>A0ABX4MBX3_9ACTO</name>
<protein>
    <recommendedName>
        <fullName evidence="5">Lipoprotein</fullName>
    </recommendedName>
</protein>
<sequence>MLWVGTVLGVIAALLFAGAAGCTGGPSTPTPSTTTEAPSPQRSAFEKEIENYLGARGDVVSVSRSADEENLELMTVEMAEDTAAEPVAEMVSELRTAVEDSAAAYKQEECTDVRCPYELVLRWTLKGTQIVFRASAIEFEPDDGIHDYQGVGDPATALAVVDRLAGQMSEATVTGQQVRITREVDAGEAIPVEVPEAKPDGMGKVSYAEEFVSGCAEVSLLYGEGPVNLGAFATAVAAARDLGWEYLDVYSNAGKMTYRLRFGDPTARIPWELKTRAGGGPSDPYYLGRAVNGIVPVLRVLDDCSSTDEVHFLSHPKTSDFSYSYTCASGRLDVEEDAPGNTDKDRENAEVLLSWARLRLKEVKDDACPHLPATCALPRSRGRASVKE</sequence>
<feature type="region of interest" description="Disordered" evidence="1">
    <location>
        <begin position="22"/>
        <end position="42"/>
    </location>
</feature>
<evidence type="ECO:0000313" key="3">
    <source>
        <dbReference type="EMBL" id="PHP52993.1"/>
    </source>
</evidence>
<keyword evidence="4" id="KW-1185">Reference proteome</keyword>
<organism evidence="3 4">
    <name type="scientific">Actinomyces ruminis</name>
    <dbReference type="NCBI Taxonomy" id="1937003"/>
    <lineage>
        <taxon>Bacteria</taxon>
        <taxon>Bacillati</taxon>
        <taxon>Actinomycetota</taxon>
        <taxon>Actinomycetes</taxon>
        <taxon>Actinomycetales</taxon>
        <taxon>Actinomycetaceae</taxon>
        <taxon>Actinomyces</taxon>
    </lineage>
</organism>
<feature type="chain" id="PRO_5046915978" description="Lipoprotein" evidence="2">
    <location>
        <begin position="20"/>
        <end position="388"/>
    </location>
</feature>
<evidence type="ECO:0000256" key="1">
    <source>
        <dbReference type="SAM" id="MobiDB-lite"/>
    </source>
</evidence>
<proteinExistence type="predicted"/>
<feature type="compositionally biased region" description="Low complexity" evidence="1">
    <location>
        <begin position="22"/>
        <end position="40"/>
    </location>
</feature>
<reference evidence="3 4" key="1">
    <citation type="submission" date="2017-10" db="EMBL/GenBank/DDBJ databases">
        <title>Draft genome sequence of cellulolytic Actinomyces sp CtC72 isolated from cattle rumen fluid.</title>
        <authorList>
            <person name="Joshi A.J."/>
            <person name="Vasudevan G."/>
            <person name="Lanjekar V.B."/>
            <person name="Hivarkar S."/>
            <person name="Engineer A."/>
            <person name="Pore S.D."/>
            <person name="Dhakephalkar P.K."/>
            <person name="Dagar S."/>
        </authorList>
    </citation>
    <scope>NUCLEOTIDE SEQUENCE [LARGE SCALE GENOMIC DNA]</scope>
    <source>
        <strain evidence="4">CtC72</strain>
    </source>
</reference>
<dbReference type="EMBL" id="MTPX02000035">
    <property type="protein sequence ID" value="PHP52993.1"/>
    <property type="molecule type" value="Genomic_DNA"/>
</dbReference>
<keyword evidence="2" id="KW-0732">Signal</keyword>
<accession>A0ABX4MBX3</accession>
<feature type="signal peptide" evidence="2">
    <location>
        <begin position="1"/>
        <end position="19"/>
    </location>
</feature>
<gene>
    <name evidence="3" type="ORF">BW737_005635</name>
</gene>
<evidence type="ECO:0008006" key="5">
    <source>
        <dbReference type="Google" id="ProtNLM"/>
    </source>
</evidence>
<dbReference type="Proteomes" id="UP000194577">
    <property type="component" value="Unassembled WGS sequence"/>
</dbReference>
<evidence type="ECO:0000313" key="4">
    <source>
        <dbReference type="Proteomes" id="UP000194577"/>
    </source>
</evidence>